<dbReference type="Proteomes" id="UP000729701">
    <property type="component" value="Unassembled WGS sequence"/>
</dbReference>
<name>A0A951UVH4_9CYAN</name>
<proteinExistence type="predicted"/>
<reference evidence="1" key="1">
    <citation type="submission" date="2021-05" db="EMBL/GenBank/DDBJ databases">
        <authorList>
            <person name="Pietrasiak N."/>
            <person name="Ward R."/>
            <person name="Stajich J.E."/>
            <person name="Kurbessoian T."/>
        </authorList>
    </citation>
    <scope>NUCLEOTIDE SEQUENCE</scope>
    <source>
        <strain evidence="1">GSE-NOS-MK-12-04C</strain>
    </source>
</reference>
<dbReference type="EMBL" id="JAHHGZ010000039">
    <property type="protein sequence ID" value="MBW4671114.1"/>
    <property type="molecule type" value="Genomic_DNA"/>
</dbReference>
<evidence type="ECO:0000313" key="2">
    <source>
        <dbReference type="Proteomes" id="UP000729701"/>
    </source>
</evidence>
<comment type="caution">
    <text evidence="1">The sequence shown here is derived from an EMBL/GenBank/DDBJ whole genome shotgun (WGS) entry which is preliminary data.</text>
</comment>
<evidence type="ECO:0000313" key="1">
    <source>
        <dbReference type="EMBL" id="MBW4671114.1"/>
    </source>
</evidence>
<dbReference type="AlphaFoldDB" id="A0A951UVH4"/>
<reference evidence="1" key="2">
    <citation type="journal article" date="2022" name="Microbiol. Resour. Announc.">
        <title>Metagenome Sequencing to Explore Phylogenomics of Terrestrial Cyanobacteria.</title>
        <authorList>
            <person name="Ward R.D."/>
            <person name="Stajich J.E."/>
            <person name="Johansen J.R."/>
            <person name="Huntemann M."/>
            <person name="Clum A."/>
            <person name="Foster B."/>
            <person name="Foster B."/>
            <person name="Roux S."/>
            <person name="Palaniappan K."/>
            <person name="Varghese N."/>
            <person name="Mukherjee S."/>
            <person name="Reddy T.B.K."/>
            <person name="Daum C."/>
            <person name="Copeland A."/>
            <person name="Chen I.A."/>
            <person name="Ivanova N.N."/>
            <person name="Kyrpides N.C."/>
            <person name="Shapiro N."/>
            <person name="Eloe-Fadrosh E.A."/>
            <person name="Pietrasiak N."/>
        </authorList>
    </citation>
    <scope>NUCLEOTIDE SEQUENCE</scope>
    <source>
        <strain evidence="1">GSE-NOS-MK-12-04C</strain>
    </source>
</reference>
<sequence length="775" mass="85725">MSETRVSLYDRLPEIYRIRDEEQQPPGQLKQYLALVEVVYGAIHDNIEALYHDLFIETCEDWVIPYIGDLLGTSHLKGDAWTLRADVADTIALRRRKGTLGAIEQLTYDLTRWGVHCVELLENLVWNHHLNHQRPDRGGNPPYAKATRHTVIRGGTIVLRDAAMLSLLNSPFDPFAHVVDLKPPAGGNIRYNLPNLAIFLWRLVAYRIDVSQPVSRGIQPIDLTKFPDAAPFVVRFDVHPLGQPVRLFNINRHNPNLRPPVVSLIDETPSPIPTPRLTSQSNAGVPDKYVTVETYNPIDLAANAIDIGETGLQLHIPGPTFSITGWTFRGANLCAWEAGLNRALHDREIAIDPVIGRIAIGVKDDAEATALVNQLLLTYTYGAVGPVGAHPISRSPAPTVWQSRPGEAPQDVIPRTVDFHQDSNGLQAALQDIGSLTAPLMIEIKDSMTHTLDISTIQLNRSLIIRAASDQRPVIKLVKPLRFRPQKVKGVDANEQDNLNALMSLLTVRLEGLYLTRGDSWVASDALIEQAAVNQLEILDCTLDPGGNKELDGTAQGKRKDIFTSLKLDQSYGFSDDIEKAAFNQVPEIILHRTIAGPILIDTNYKLHLTESIIDAGKGIGDDSSNSFAVTSTTDPGNTWGAPTQVHSITVFGRMRVESISGQGGIWVHPLEVLNNQKGCLKFSYFSGQGDRLPQNHACVSGTEAKLRFVSEIFGQPAYGQIHESTDSQIREQGPNDDAMGAFGFLLESHKWRNLQIRYREFMPVGIRPLLIPVT</sequence>
<organism evidence="1 2">
    <name type="scientific">Cyanomargarita calcarea GSE-NOS-MK-12-04C</name>
    <dbReference type="NCBI Taxonomy" id="2839659"/>
    <lineage>
        <taxon>Bacteria</taxon>
        <taxon>Bacillati</taxon>
        <taxon>Cyanobacteriota</taxon>
        <taxon>Cyanophyceae</taxon>
        <taxon>Nostocales</taxon>
        <taxon>Cyanomargaritaceae</taxon>
        <taxon>Cyanomargarita</taxon>
    </lineage>
</organism>
<accession>A0A951UVH4</accession>
<protein>
    <recommendedName>
        <fullName evidence="3">Phage tail protein (Tail_P2_I)</fullName>
    </recommendedName>
</protein>
<evidence type="ECO:0008006" key="3">
    <source>
        <dbReference type="Google" id="ProtNLM"/>
    </source>
</evidence>
<gene>
    <name evidence="1" type="ORF">KME60_27745</name>
</gene>